<dbReference type="EMBL" id="MFEI01000036">
    <property type="protein sequence ID" value="OGE80263.1"/>
    <property type="molecule type" value="Genomic_DNA"/>
</dbReference>
<protein>
    <recommendedName>
        <fullName evidence="7 14">Ribonuclease HII</fullName>
        <shortName evidence="14">RNase HII</shortName>
        <ecNumber evidence="6 14">3.1.26.4</ecNumber>
    </recommendedName>
</protein>
<name>A0A1F5NRL4_9BACT</name>
<dbReference type="CDD" id="cd07182">
    <property type="entry name" value="RNase_HII_bacteria_HII_like"/>
    <property type="match status" value="1"/>
</dbReference>
<dbReference type="Proteomes" id="UP000177912">
    <property type="component" value="Unassembled WGS sequence"/>
</dbReference>
<evidence type="ECO:0000256" key="7">
    <source>
        <dbReference type="ARBA" id="ARBA00019179"/>
    </source>
</evidence>
<sequence>MKQTKLYLKDKMIQASLGMFAGVDEVGVGPLAGPVIAAAVVFDFRKKIFLSRVKQGWIHEINDSKKLTHEKREHLLKFIIKHALTFGIGKSSVTEIDQINILQSRLIAMKRAIENLGKKPQIVLIDGNRSIPDLQIQQRLIVRGDEKVFSIAAASILAKVTRDNILKNLHKQFPQYGFDKHKGYGTQFHFEMIQKYGPSEVHRKSFEPIKSMIAQG</sequence>
<evidence type="ECO:0000256" key="11">
    <source>
        <dbReference type="ARBA" id="ARBA00022759"/>
    </source>
</evidence>
<reference evidence="19 20" key="1">
    <citation type="journal article" date="2016" name="Nat. Commun.">
        <title>Thousands of microbial genomes shed light on interconnected biogeochemical processes in an aquifer system.</title>
        <authorList>
            <person name="Anantharaman K."/>
            <person name="Brown C.T."/>
            <person name="Hug L.A."/>
            <person name="Sharon I."/>
            <person name="Castelle C.J."/>
            <person name="Probst A.J."/>
            <person name="Thomas B.C."/>
            <person name="Singh A."/>
            <person name="Wilkins M.J."/>
            <person name="Karaoz U."/>
            <person name="Brodie E.L."/>
            <person name="Williams K.H."/>
            <person name="Hubbard S.S."/>
            <person name="Banfield J.F."/>
        </authorList>
    </citation>
    <scope>NUCLEOTIDE SEQUENCE [LARGE SCALE GENOMIC DNA]</scope>
</reference>
<evidence type="ECO:0000256" key="1">
    <source>
        <dbReference type="ARBA" id="ARBA00000077"/>
    </source>
</evidence>
<evidence type="ECO:0000256" key="5">
    <source>
        <dbReference type="ARBA" id="ARBA00007383"/>
    </source>
</evidence>
<evidence type="ECO:0000256" key="17">
    <source>
        <dbReference type="SAM" id="Phobius"/>
    </source>
</evidence>
<comment type="subcellular location">
    <subcellularLocation>
        <location evidence="4 14">Cytoplasm</location>
    </subcellularLocation>
</comment>
<dbReference type="Gene3D" id="3.30.420.10">
    <property type="entry name" value="Ribonuclease H-like superfamily/Ribonuclease H"/>
    <property type="match status" value="1"/>
</dbReference>
<evidence type="ECO:0000256" key="15">
    <source>
        <dbReference type="PROSITE-ProRule" id="PRU01319"/>
    </source>
</evidence>
<comment type="cofactor">
    <cofactor evidence="14 15">
        <name>Mn(2+)</name>
        <dbReference type="ChEBI" id="CHEBI:29035"/>
    </cofactor>
    <cofactor evidence="14 15">
        <name>Mg(2+)</name>
        <dbReference type="ChEBI" id="CHEBI:18420"/>
    </cofactor>
    <text evidence="14 15">Manganese or magnesium. Binds 1 divalent metal ion per monomer in the absence of substrate. May bind a second metal ion after substrate binding.</text>
</comment>
<dbReference type="AlphaFoldDB" id="A0A1F5NRL4"/>
<feature type="binding site" evidence="14 15">
    <location>
        <position position="25"/>
    </location>
    <ligand>
        <name>a divalent metal cation</name>
        <dbReference type="ChEBI" id="CHEBI:60240"/>
    </ligand>
</feature>
<evidence type="ECO:0000256" key="13">
    <source>
        <dbReference type="ARBA" id="ARBA00023211"/>
    </source>
</evidence>
<dbReference type="PANTHER" id="PTHR10954">
    <property type="entry name" value="RIBONUCLEASE H2 SUBUNIT A"/>
    <property type="match status" value="1"/>
</dbReference>
<dbReference type="GO" id="GO:0030145">
    <property type="term" value="F:manganese ion binding"/>
    <property type="evidence" value="ECO:0007669"/>
    <property type="project" value="UniProtKB-UniRule"/>
</dbReference>
<evidence type="ECO:0000256" key="6">
    <source>
        <dbReference type="ARBA" id="ARBA00012180"/>
    </source>
</evidence>
<evidence type="ECO:0000256" key="3">
    <source>
        <dbReference type="ARBA" id="ARBA00004065"/>
    </source>
</evidence>
<dbReference type="EC" id="3.1.26.4" evidence="6 14"/>
<evidence type="ECO:0000256" key="16">
    <source>
        <dbReference type="RuleBase" id="RU003515"/>
    </source>
</evidence>
<keyword evidence="10 14" id="KW-0479">Metal-binding</keyword>
<dbReference type="STRING" id="1817822.A2826_00825"/>
<accession>A0A1F5NRL4</accession>
<comment type="catalytic activity">
    <reaction evidence="1 14 15 16">
        <text>Endonucleolytic cleavage to 5'-phosphomonoester.</text>
        <dbReference type="EC" id="3.1.26.4"/>
    </reaction>
</comment>
<comment type="function">
    <text evidence="3 14 16">Endonuclease that specifically degrades the RNA of RNA-DNA hybrids.</text>
</comment>
<dbReference type="GO" id="GO:0043137">
    <property type="term" value="P:DNA replication, removal of RNA primer"/>
    <property type="evidence" value="ECO:0007669"/>
    <property type="project" value="TreeGrafter"/>
</dbReference>
<evidence type="ECO:0000256" key="8">
    <source>
        <dbReference type="ARBA" id="ARBA00022490"/>
    </source>
</evidence>
<dbReference type="InterPro" id="IPR012337">
    <property type="entry name" value="RNaseH-like_sf"/>
</dbReference>
<keyword evidence="13 14" id="KW-0464">Manganese</keyword>
<dbReference type="GO" id="GO:0005737">
    <property type="term" value="C:cytoplasm"/>
    <property type="evidence" value="ECO:0007669"/>
    <property type="project" value="UniProtKB-SubCell"/>
</dbReference>
<keyword evidence="17" id="KW-0812">Transmembrane</keyword>
<evidence type="ECO:0000256" key="4">
    <source>
        <dbReference type="ARBA" id="ARBA00004496"/>
    </source>
</evidence>
<comment type="cofactor">
    <cofactor evidence="2">
        <name>Mg(2+)</name>
        <dbReference type="ChEBI" id="CHEBI:18420"/>
    </cofactor>
</comment>
<evidence type="ECO:0000256" key="10">
    <source>
        <dbReference type="ARBA" id="ARBA00022723"/>
    </source>
</evidence>
<dbReference type="HAMAP" id="MF_00052_B">
    <property type="entry name" value="RNase_HII_B"/>
    <property type="match status" value="1"/>
</dbReference>
<feature type="domain" description="RNase H type-2" evidence="18">
    <location>
        <begin position="18"/>
        <end position="216"/>
    </location>
</feature>
<dbReference type="GO" id="GO:0004523">
    <property type="term" value="F:RNA-DNA hybrid ribonuclease activity"/>
    <property type="evidence" value="ECO:0007669"/>
    <property type="project" value="UniProtKB-UniRule"/>
</dbReference>
<keyword evidence="8 14" id="KW-0963">Cytoplasm</keyword>
<evidence type="ECO:0000256" key="9">
    <source>
        <dbReference type="ARBA" id="ARBA00022722"/>
    </source>
</evidence>
<feature type="binding site" evidence="14 15">
    <location>
        <position position="24"/>
    </location>
    <ligand>
        <name>a divalent metal cation</name>
        <dbReference type="ChEBI" id="CHEBI:60240"/>
    </ligand>
</feature>
<dbReference type="GO" id="GO:0006298">
    <property type="term" value="P:mismatch repair"/>
    <property type="evidence" value="ECO:0007669"/>
    <property type="project" value="TreeGrafter"/>
</dbReference>
<keyword evidence="17" id="KW-0472">Membrane</keyword>
<dbReference type="PANTHER" id="PTHR10954:SF18">
    <property type="entry name" value="RIBONUCLEASE HII"/>
    <property type="match status" value="1"/>
</dbReference>
<feature type="binding site" evidence="14 15">
    <location>
        <position position="126"/>
    </location>
    <ligand>
        <name>a divalent metal cation</name>
        <dbReference type="ChEBI" id="CHEBI:60240"/>
    </ligand>
</feature>
<keyword evidence="12 14" id="KW-0378">Hydrolase</keyword>
<organism evidence="19 20">
    <name type="scientific">Candidatus Doudnabacteria bacterium RIFCSPHIGHO2_01_FULL_43_23</name>
    <dbReference type="NCBI Taxonomy" id="1817822"/>
    <lineage>
        <taxon>Bacteria</taxon>
        <taxon>Candidatus Doudnaibacteriota</taxon>
    </lineage>
</organism>
<dbReference type="NCBIfam" id="NF000594">
    <property type="entry name" value="PRK00015.1-1"/>
    <property type="match status" value="1"/>
</dbReference>
<dbReference type="Pfam" id="PF01351">
    <property type="entry name" value="RNase_HII"/>
    <property type="match status" value="1"/>
</dbReference>
<keyword evidence="17" id="KW-1133">Transmembrane helix</keyword>
<evidence type="ECO:0000259" key="18">
    <source>
        <dbReference type="PROSITE" id="PS51975"/>
    </source>
</evidence>
<dbReference type="SUPFAM" id="SSF53098">
    <property type="entry name" value="Ribonuclease H-like"/>
    <property type="match status" value="1"/>
</dbReference>
<dbReference type="PROSITE" id="PS51975">
    <property type="entry name" value="RNASE_H_2"/>
    <property type="match status" value="1"/>
</dbReference>
<evidence type="ECO:0000256" key="12">
    <source>
        <dbReference type="ARBA" id="ARBA00022801"/>
    </source>
</evidence>
<proteinExistence type="inferred from homology"/>
<keyword evidence="11 14" id="KW-0255">Endonuclease</keyword>
<keyword evidence="9 14" id="KW-0540">Nuclease</keyword>
<dbReference type="InterPro" id="IPR024567">
    <property type="entry name" value="RNase_HII/HIII_dom"/>
</dbReference>
<gene>
    <name evidence="14" type="primary">rnhB</name>
    <name evidence="19" type="ORF">A2826_00825</name>
</gene>
<evidence type="ECO:0000256" key="2">
    <source>
        <dbReference type="ARBA" id="ARBA00001946"/>
    </source>
</evidence>
<dbReference type="InterPro" id="IPR001352">
    <property type="entry name" value="RNase_HII/HIII"/>
</dbReference>
<comment type="caution">
    <text evidence="19">The sequence shown here is derived from an EMBL/GenBank/DDBJ whole genome shotgun (WGS) entry which is preliminary data.</text>
</comment>
<feature type="transmembrane region" description="Helical" evidence="17">
    <location>
        <begin position="26"/>
        <end position="44"/>
    </location>
</feature>
<dbReference type="InterPro" id="IPR022898">
    <property type="entry name" value="RNase_HII"/>
</dbReference>
<dbReference type="GO" id="GO:0003723">
    <property type="term" value="F:RNA binding"/>
    <property type="evidence" value="ECO:0007669"/>
    <property type="project" value="UniProtKB-UniRule"/>
</dbReference>
<evidence type="ECO:0000256" key="14">
    <source>
        <dbReference type="HAMAP-Rule" id="MF_00052"/>
    </source>
</evidence>
<evidence type="ECO:0000313" key="20">
    <source>
        <dbReference type="Proteomes" id="UP000177912"/>
    </source>
</evidence>
<dbReference type="GO" id="GO:0032299">
    <property type="term" value="C:ribonuclease H2 complex"/>
    <property type="evidence" value="ECO:0007669"/>
    <property type="project" value="TreeGrafter"/>
</dbReference>
<dbReference type="NCBIfam" id="NF000595">
    <property type="entry name" value="PRK00015.1-3"/>
    <property type="match status" value="1"/>
</dbReference>
<comment type="similarity">
    <text evidence="5 14 16">Belongs to the RNase HII family.</text>
</comment>
<evidence type="ECO:0000313" key="19">
    <source>
        <dbReference type="EMBL" id="OGE80263.1"/>
    </source>
</evidence>
<dbReference type="InterPro" id="IPR036397">
    <property type="entry name" value="RNaseH_sf"/>
</dbReference>